<dbReference type="InterPro" id="IPR038763">
    <property type="entry name" value="DHH_sf"/>
</dbReference>
<organism evidence="3 4">
    <name type="scientific">Lutibacter flavus</name>
    <dbReference type="NCBI Taxonomy" id="691689"/>
    <lineage>
        <taxon>Bacteria</taxon>
        <taxon>Pseudomonadati</taxon>
        <taxon>Bacteroidota</taxon>
        <taxon>Flavobacteriia</taxon>
        <taxon>Flavobacteriales</taxon>
        <taxon>Flavobacteriaceae</taxon>
        <taxon>Lutibacter</taxon>
    </lineage>
</organism>
<evidence type="ECO:0000259" key="1">
    <source>
        <dbReference type="Pfam" id="PF01368"/>
    </source>
</evidence>
<evidence type="ECO:0000313" key="3">
    <source>
        <dbReference type="EMBL" id="SNR39088.1"/>
    </source>
</evidence>
<gene>
    <name evidence="3" type="ORF">SAMN04488111_1169</name>
</gene>
<feature type="domain" description="DDH" evidence="1">
    <location>
        <begin position="21"/>
        <end position="173"/>
    </location>
</feature>
<keyword evidence="4" id="KW-1185">Reference proteome</keyword>
<dbReference type="SUPFAM" id="SSF64182">
    <property type="entry name" value="DHH phosphoesterases"/>
    <property type="match status" value="1"/>
</dbReference>
<sequence>MQLMNVSEIKEIKELLSTPKKIVIVPHRNPDGDAIGASLAMYHYLIKKGHFTTVVAPNDYPNFLKWLPDSKEVLKFDMQNRQSKKAIDEATIIFLLDFNALHRVGSDMENTLKDFDGTFIMIDHHQQPDAIADYLFSDTSICSTCQMVYHFLEKLDDVDTIDAEIATSLYTGIMTDTGSFRFASTTSVTHKIIGDLIDRGAKNSLIHNHVYDTNSYSRLQLLGRALSNLVVIDKLKTAYITLSQDELNQFNYQKGDTEGVVNYALSLEGVIFAAIFIEDIDQKIVKISFRSKGSFSVNKFARNHFDGGGHDNAAGGKSEISLKATVSKFLSIIPDYKNDLLNSYEV</sequence>
<dbReference type="Gene3D" id="3.10.310.30">
    <property type="match status" value="1"/>
</dbReference>
<proteinExistence type="predicted"/>
<dbReference type="Pfam" id="PF02272">
    <property type="entry name" value="DHHA1"/>
    <property type="match status" value="1"/>
</dbReference>
<dbReference type="PANTHER" id="PTHR47618">
    <property type="entry name" value="BIFUNCTIONAL OLIGORIBONUCLEASE AND PAP PHOSPHATASE NRNA"/>
    <property type="match status" value="1"/>
</dbReference>
<feature type="domain" description="DHHA1" evidence="2">
    <location>
        <begin position="249"/>
        <end position="319"/>
    </location>
</feature>
<protein>
    <submittedName>
        <fullName evidence="3">Phosphoesterase RecJ domain-containing protein</fullName>
    </submittedName>
</protein>
<accession>A0A238VXX3</accession>
<dbReference type="InterPro" id="IPR051319">
    <property type="entry name" value="Oligoribo/pAp-PDE_c-di-AMP_PDE"/>
</dbReference>
<evidence type="ECO:0000313" key="4">
    <source>
        <dbReference type="Proteomes" id="UP000198412"/>
    </source>
</evidence>
<dbReference type="Pfam" id="PF01368">
    <property type="entry name" value="DHH"/>
    <property type="match status" value="1"/>
</dbReference>
<dbReference type="InterPro" id="IPR003156">
    <property type="entry name" value="DHHA1_dom"/>
</dbReference>
<reference evidence="4" key="1">
    <citation type="submission" date="2017-06" db="EMBL/GenBank/DDBJ databases">
        <authorList>
            <person name="Varghese N."/>
            <person name="Submissions S."/>
        </authorList>
    </citation>
    <scope>NUCLEOTIDE SEQUENCE [LARGE SCALE GENOMIC DNA]</scope>
    <source>
        <strain evidence="4">DSM 27993</strain>
    </source>
</reference>
<dbReference type="Gene3D" id="3.90.1640.10">
    <property type="entry name" value="inorganic pyrophosphatase (n-terminal core)"/>
    <property type="match status" value="1"/>
</dbReference>
<dbReference type="EMBL" id="FZNX01000001">
    <property type="protein sequence ID" value="SNR39088.1"/>
    <property type="molecule type" value="Genomic_DNA"/>
</dbReference>
<evidence type="ECO:0000259" key="2">
    <source>
        <dbReference type="Pfam" id="PF02272"/>
    </source>
</evidence>
<dbReference type="PANTHER" id="PTHR47618:SF1">
    <property type="entry name" value="BIFUNCTIONAL OLIGORIBONUCLEASE AND PAP PHOSPHATASE NRNA"/>
    <property type="match status" value="1"/>
</dbReference>
<dbReference type="GO" id="GO:0003676">
    <property type="term" value="F:nucleic acid binding"/>
    <property type="evidence" value="ECO:0007669"/>
    <property type="project" value="InterPro"/>
</dbReference>
<name>A0A238VXX3_9FLAO</name>
<dbReference type="AlphaFoldDB" id="A0A238VXX3"/>
<dbReference type="Proteomes" id="UP000198412">
    <property type="component" value="Unassembled WGS sequence"/>
</dbReference>
<dbReference type="InterPro" id="IPR001667">
    <property type="entry name" value="DDH_dom"/>
</dbReference>